<proteinExistence type="predicted"/>
<feature type="signal peptide" evidence="2">
    <location>
        <begin position="1"/>
        <end position="22"/>
    </location>
</feature>
<evidence type="ECO:0000313" key="3">
    <source>
        <dbReference type="EMBL" id="KHD08367.1"/>
    </source>
</evidence>
<feature type="chain" id="PRO_5007387941" description="Secreted protein" evidence="2">
    <location>
        <begin position="23"/>
        <end position="256"/>
    </location>
</feature>
<sequence>MKNFKNSTVAGAFLLATSPAWANSKTGASPFPIPGNTDGGPQSPPTRNAPSFPGKSQIDMTSVTLEKADERKMRSCTVPKVNLAHPRPEHLLSFAVNKHNKQDVTLQFAIDKIPNGNEERVLLLFYSRCLSAQPKIRTPMSKQKLALDVKDIEILATYKLDAKPARPGAAMQQMTVNIELETDKLAQQIEAGNNTFYFQAGVLKKSDFDRKNYGVINLSQLAALHFSTKTCPNDDQFSSQIKAKNASCKYLPTKTQ</sequence>
<evidence type="ECO:0000256" key="1">
    <source>
        <dbReference type="SAM" id="MobiDB-lite"/>
    </source>
</evidence>
<evidence type="ECO:0008006" key="5">
    <source>
        <dbReference type="Google" id="ProtNLM"/>
    </source>
</evidence>
<dbReference type="EMBL" id="JSZA02000044">
    <property type="protein sequence ID" value="KHD08367.1"/>
    <property type="molecule type" value="Genomic_DNA"/>
</dbReference>
<keyword evidence="4" id="KW-1185">Reference proteome</keyword>
<feature type="region of interest" description="Disordered" evidence="1">
    <location>
        <begin position="25"/>
        <end position="57"/>
    </location>
</feature>
<evidence type="ECO:0000313" key="4">
    <source>
        <dbReference type="Proteomes" id="UP000030428"/>
    </source>
</evidence>
<gene>
    <name evidence="3" type="ORF">PN36_13290</name>
</gene>
<protein>
    <recommendedName>
        <fullName evidence="5">Secreted protein</fullName>
    </recommendedName>
</protein>
<accession>A0A0A6PPX1</accession>
<dbReference type="AlphaFoldDB" id="A0A0A6PPX1"/>
<keyword evidence="2" id="KW-0732">Signal</keyword>
<comment type="caution">
    <text evidence="3">The sequence shown here is derived from an EMBL/GenBank/DDBJ whole genome shotgun (WGS) entry which is preliminary data.</text>
</comment>
<name>A0A0A6PPX1_9GAMM</name>
<dbReference type="Proteomes" id="UP000030428">
    <property type="component" value="Unassembled WGS sequence"/>
</dbReference>
<organism evidence="3 4">
    <name type="scientific">Candidatus Thiomargarita nelsonii</name>
    <dbReference type="NCBI Taxonomy" id="1003181"/>
    <lineage>
        <taxon>Bacteria</taxon>
        <taxon>Pseudomonadati</taxon>
        <taxon>Pseudomonadota</taxon>
        <taxon>Gammaproteobacteria</taxon>
        <taxon>Thiotrichales</taxon>
        <taxon>Thiotrichaceae</taxon>
        <taxon>Thiomargarita</taxon>
    </lineage>
</organism>
<evidence type="ECO:0000256" key="2">
    <source>
        <dbReference type="SAM" id="SignalP"/>
    </source>
</evidence>
<reference evidence="3 4" key="1">
    <citation type="journal article" date="2016" name="Front. Microbiol.">
        <title>Single-Cell (Meta-)Genomics of a Dimorphic Candidatus Thiomargarita nelsonii Reveals Genomic Plasticity.</title>
        <authorList>
            <person name="Flood B.E."/>
            <person name="Fliss P."/>
            <person name="Jones D.S."/>
            <person name="Dick G.J."/>
            <person name="Jain S."/>
            <person name="Kaster A.K."/>
            <person name="Winkel M."/>
            <person name="Mussmann M."/>
            <person name="Bailey J."/>
        </authorList>
    </citation>
    <scope>NUCLEOTIDE SEQUENCE [LARGE SCALE GENOMIC DNA]</scope>
    <source>
        <strain evidence="3">Hydrate Ridge</strain>
    </source>
</reference>